<dbReference type="EMBL" id="JADOUA010000001">
    <property type="protein sequence ID" value="MBG6088434.1"/>
    <property type="molecule type" value="Genomic_DNA"/>
</dbReference>
<dbReference type="Proteomes" id="UP000614047">
    <property type="component" value="Unassembled WGS sequence"/>
</dbReference>
<organism evidence="5 6">
    <name type="scientific">Actinomadura viridis</name>
    <dbReference type="NCBI Taxonomy" id="58110"/>
    <lineage>
        <taxon>Bacteria</taxon>
        <taxon>Bacillati</taxon>
        <taxon>Actinomycetota</taxon>
        <taxon>Actinomycetes</taxon>
        <taxon>Streptosporangiales</taxon>
        <taxon>Thermomonosporaceae</taxon>
        <taxon>Actinomadura</taxon>
    </lineage>
</organism>
<proteinExistence type="predicted"/>
<dbReference type="SUPFAM" id="SSF51215">
    <property type="entry name" value="Regulatory protein AraC"/>
    <property type="match status" value="1"/>
</dbReference>
<keyword evidence="1" id="KW-0805">Transcription regulation</keyword>
<evidence type="ECO:0000256" key="3">
    <source>
        <dbReference type="ARBA" id="ARBA00023163"/>
    </source>
</evidence>
<evidence type="ECO:0000256" key="2">
    <source>
        <dbReference type="ARBA" id="ARBA00023125"/>
    </source>
</evidence>
<sequence length="275" mass="29251">MNTEVAHYWSHPALPGVDLLRARFVSHRFTRHVHDGYAIALIEDGVEEFEYAGSVERAGRGAIGLVNPGVVHTGQAGVPDGWSYRVLYPSIEVMSGIAADLGAPPGTPFFPDPVIVDPEAARSLRAAHRAGEHGDALAASSLFRAAVASLLRHARHVPPAGRGGEAARMPAAVRAAREILHESLVDPPSLEALAEAAGVGTFQLMRAFRAATGLPPHAYLNQVRVRRARALLDAGLRPAEVAARTGFADQAHLTRHFKRTVGVPPGAYRHGRASA</sequence>
<evidence type="ECO:0000259" key="4">
    <source>
        <dbReference type="PROSITE" id="PS01124"/>
    </source>
</evidence>
<keyword evidence="3" id="KW-0804">Transcription</keyword>
<dbReference type="InterPro" id="IPR050204">
    <property type="entry name" value="AraC_XylS_family_regulators"/>
</dbReference>
<dbReference type="PROSITE" id="PS01124">
    <property type="entry name" value="HTH_ARAC_FAMILY_2"/>
    <property type="match status" value="1"/>
</dbReference>
<feature type="domain" description="HTH araC/xylS-type" evidence="4">
    <location>
        <begin position="174"/>
        <end position="271"/>
    </location>
</feature>
<reference evidence="5" key="1">
    <citation type="submission" date="2020-11" db="EMBL/GenBank/DDBJ databases">
        <title>Sequencing the genomes of 1000 actinobacteria strains.</title>
        <authorList>
            <person name="Klenk H.-P."/>
        </authorList>
    </citation>
    <scope>NUCLEOTIDE SEQUENCE</scope>
    <source>
        <strain evidence="5">DSM 43175</strain>
    </source>
</reference>
<evidence type="ECO:0000313" key="6">
    <source>
        <dbReference type="Proteomes" id="UP000614047"/>
    </source>
</evidence>
<dbReference type="Pfam" id="PF12833">
    <property type="entry name" value="HTH_18"/>
    <property type="match status" value="1"/>
</dbReference>
<gene>
    <name evidence="5" type="ORF">IW256_002547</name>
</gene>
<comment type="caution">
    <text evidence="5">The sequence shown here is derived from an EMBL/GenBank/DDBJ whole genome shotgun (WGS) entry which is preliminary data.</text>
</comment>
<protein>
    <submittedName>
        <fullName evidence="5">AraC-like DNA-binding protein</fullName>
    </submittedName>
</protein>
<dbReference type="SUPFAM" id="SSF46689">
    <property type="entry name" value="Homeodomain-like"/>
    <property type="match status" value="2"/>
</dbReference>
<dbReference type="InterPro" id="IPR037923">
    <property type="entry name" value="HTH-like"/>
</dbReference>
<dbReference type="InterPro" id="IPR018060">
    <property type="entry name" value="HTH_AraC"/>
</dbReference>
<dbReference type="InterPro" id="IPR009057">
    <property type="entry name" value="Homeodomain-like_sf"/>
</dbReference>
<evidence type="ECO:0000313" key="5">
    <source>
        <dbReference type="EMBL" id="MBG6088434.1"/>
    </source>
</evidence>
<dbReference type="Pfam" id="PF02311">
    <property type="entry name" value="AraC_binding"/>
    <property type="match status" value="1"/>
</dbReference>
<dbReference type="SMART" id="SM00342">
    <property type="entry name" value="HTH_ARAC"/>
    <property type="match status" value="1"/>
</dbReference>
<keyword evidence="6" id="KW-1185">Reference proteome</keyword>
<dbReference type="Gene3D" id="1.10.10.60">
    <property type="entry name" value="Homeodomain-like"/>
    <property type="match status" value="2"/>
</dbReference>
<name>A0A931DGM4_9ACTN</name>
<dbReference type="PANTHER" id="PTHR46796">
    <property type="entry name" value="HTH-TYPE TRANSCRIPTIONAL ACTIVATOR RHAS-RELATED"/>
    <property type="match status" value="1"/>
</dbReference>
<evidence type="ECO:0000256" key="1">
    <source>
        <dbReference type="ARBA" id="ARBA00023015"/>
    </source>
</evidence>
<dbReference type="AlphaFoldDB" id="A0A931DGM4"/>
<dbReference type="PANTHER" id="PTHR46796:SF2">
    <property type="entry name" value="TRANSCRIPTIONAL REGULATORY PROTEIN"/>
    <property type="match status" value="1"/>
</dbReference>
<dbReference type="GO" id="GO:0003700">
    <property type="term" value="F:DNA-binding transcription factor activity"/>
    <property type="evidence" value="ECO:0007669"/>
    <property type="project" value="InterPro"/>
</dbReference>
<dbReference type="GO" id="GO:0043565">
    <property type="term" value="F:sequence-specific DNA binding"/>
    <property type="evidence" value="ECO:0007669"/>
    <property type="project" value="InterPro"/>
</dbReference>
<dbReference type="RefSeq" id="WP_231403755.1">
    <property type="nucleotide sequence ID" value="NZ_BAABES010000020.1"/>
</dbReference>
<dbReference type="InterPro" id="IPR003313">
    <property type="entry name" value="AraC-bd"/>
</dbReference>
<keyword evidence="2 5" id="KW-0238">DNA-binding</keyword>
<accession>A0A931DGM4</accession>